<dbReference type="Ensembl" id="ENSNMLT00000025976.1">
    <property type="protein sequence ID" value="ENSNMLP00000023210.1"/>
    <property type="gene ID" value="ENSNMLG00000014959.1"/>
</dbReference>
<name>A0A8C6WPW1_9GOBI</name>
<sequence>MKSSSKRFSGSSKSKSSSRCFHLTLPDIGAALLSKPTSSSNSEANTEDGRLMLVWENKNK</sequence>
<organism evidence="1 2">
    <name type="scientific">Neogobius melanostomus</name>
    <name type="common">round goby</name>
    <dbReference type="NCBI Taxonomy" id="47308"/>
    <lineage>
        <taxon>Eukaryota</taxon>
        <taxon>Metazoa</taxon>
        <taxon>Chordata</taxon>
        <taxon>Craniata</taxon>
        <taxon>Vertebrata</taxon>
        <taxon>Euteleostomi</taxon>
        <taxon>Actinopterygii</taxon>
        <taxon>Neopterygii</taxon>
        <taxon>Teleostei</taxon>
        <taxon>Neoteleostei</taxon>
        <taxon>Acanthomorphata</taxon>
        <taxon>Gobiaria</taxon>
        <taxon>Gobiiformes</taxon>
        <taxon>Gobioidei</taxon>
        <taxon>Gobiidae</taxon>
        <taxon>Benthophilinae</taxon>
        <taxon>Neogobiini</taxon>
        <taxon>Neogobius</taxon>
    </lineage>
</organism>
<evidence type="ECO:0000313" key="1">
    <source>
        <dbReference type="Ensembl" id="ENSNMLP00000023210.1"/>
    </source>
</evidence>
<reference evidence="1" key="1">
    <citation type="submission" date="2025-08" db="UniProtKB">
        <authorList>
            <consortium name="Ensembl"/>
        </authorList>
    </citation>
    <scope>IDENTIFICATION</scope>
</reference>
<accession>A0A8C6WPW1</accession>
<evidence type="ECO:0000313" key="2">
    <source>
        <dbReference type="Proteomes" id="UP000694523"/>
    </source>
</evidence>
<dbReference type="AlphaFoldDB" id="A0A8C6WPW1"/>
<keyword evidence="2" id="KW-1185">Reference proteome</keyword>
<dbReference type="Proteomes" id="UP000694523">
    <property type="component" value="Unplaced"/>
</dbReference>
<reference evidence="1" key="2">
    <citation type="submission" date="2025-09" db="UniProtKB">
        <authorList>
            <consortium name="Ensembl"/>
        </authorList>
    </citation>
    <scope>IDENTIFICATION</scope>
</reference>
<proteinExistence type="predicted"/>
<protein>
    <submittedName>
        <fullName evidence="1">Uncharacterized protein</fullName>
    </submittedName>
</protein>